<dbReference type="AlphaFoldDB" id="A0A1G5HD08"/>
<dbReference type="RefSeq" id="WP_091542875.1">
    <property type="nucleotide sequence ID" value="NZ_FMUS01000011.1"/>
</dbReference>
<sequence length="161" mass="18222">MIKKFMYYTAFILLIIAFSSVSAFGNETDQPKQTIQVVTPERNITTDSTNLVFELTAAEGTKVIIQVYYNNSIVIGKENFVAEGDAINIEMGALRRDWIEVALRKGKNKVEITAIYEDESEDVVVRIIDVKGIEEVKQNFERKISEPATELLENLINTGRK</sequence>
<evidence type="ECO:0000313" key="3">
    <source>
        <dbReference type="Proteomes" id="UP000198636"/>
    </source>
</evidence>
<accession>A0A1G5HD08</accession>
<keyword evidence="1" id="KW-0732">Signal</keyword>
<reference evidence="2 3" key="1">
    <citation type="submission" date="2016-10" db="EMBL/GenBank/DDBJ databases">
        <authorList>
            <person name="de Groot N.N."/>
        </authorList>
    </citation>
    <scope>NUCLEOTIDE SEQUENCE [LARGE SCALE GENOMIC DNA]</scope>
    <source>
        <strain evidence="2 3">DSM 18978</strain>
    </source>
</reference>
<dbReference type="EMBL" id="FMUS01000011">
    <property type="protein sequence ID" value="SCY61634.1"/>
    <property type="molecule type" value="Genomic_DNA"/>
</dbReference>
<gene>
    <name evidence="2" type="ORF">SAMN03080606_01964</name>
</gene>
<feature type="chain" id="PRO_5038502074" evidence="1">
    <location>
        <begin position="24"/>
        <end position="161"/>
    </location>
</feature>
<proteinExistence type="predicted"/>
<organism evidence="2 3">
    <name type="scientific">Alkaliphilus peptidifermentans DSM 18978</name>
    <dbReference type="NCBI Taxonomy" id="1120976"/>
    <lineage>
        <taxon>Bacteria</taxon>
        <taxon>Bacillati</taxon>
        <taxon>Bacillota</taxon>
        <taxon>Clostridia</taxon>
        <taxon>Peptostreptococcales</taxon>
        <taxon>Natronincolaceae</taxon>
        <taxon>Alkaliphilus</taxon>
    </lineage>
</organism>
<protein>
    <submittedName>
        <fullName evidence="2">Uncharacterized protein</fullName>
    </submittedName>
</protein>
<feature type="signal peptide" evidence="1">
    <location>
        <begin position="1"/>
        <end position="23"/>
    </location>
</feature>
<dbReference type="Proteomes" id="UP000198636">
    <property type="component" value="Unassembled WGS sequence"/>
</dbReference>
<keyword evidence="3" id="KW-1185">Reference proteome</keyword>
<dbReference type="STRING" id="1120976.SAMN03080606_01964"/>
<evidence type="ECO:0000256" key="1">
    <source>
        <dbReference type="SAM" id="SignalP"/>
    </source>
</evidence>
<evidence type="ECO:0000313" key="2">
    <source>
        <dbReference type="EMBL" id="SCY61634.1"/>
    </source>
</evidence>
<name>A0A1G5HD08_9FIRM</name>
<dbReference type="OrthoDB" id="1953894at2"/>